<dbReference type="RefSeq" id="WP_387702926.1">
    <property type="nucleotide sequence ID" value="NZ_JBIAMX010000024.1"/>
</dbReference>
<dbReference type="EMBL" id="JBIAMX010000024">
    <property type="protein sequence ID" value="MFF0546648.1"/>
    <property type="molecule type" value="Genomic_DNA"/>
</dbReference>
<dbReference type="InterPro" id="IPR000792">
    <property type="entry name" value="Tscrpt_reg_LuxR_C"/>
</dbReference>
<dbReference type="InterPro" id="IPR016032">
    <property type="entry name" value="Sig_transdc_resp-reg_C-effctor"/>
</dbReference>
<keyword evidence="2" id="KW-0238">DNA-binding</keyword>
<accession>A0ABW6PW39</accession>
<feature type="domain" description="HTH luxR-type" evidence="4">
    <location>
        <begin position="201"/>
        <end position="266"/>
    </location>
</feature>
<dbReference type="InterPro" id="IPR036388">
    <property type="entry name" value="WH-like_DNA-bd_sf"/>
</dbReference>
<keyword evidence="3" id="KW-0804">Transcription</keyword>
<evidence type="ECO:0000259" key="4">
    <source>
        <dbReference type="PROSITE" id="PS50043"/>
    </source>
</evidence>
<organism evidence="5 6">
    <name type="scientific">Nocardia thailandica</name>
    <dbReference type="NCBI Taxonomy" id="257275"/>
    <lineage>
        <taxon>Bacteria</taxon>
        <taxon>Bacillati</taxon>
        <taxon>Actinomycetota</taxon>
        <taxon>Actinomycetes</taxon>
        <taxon>Mycobacteriales</taxon>
        <taxon>Nocardiaceae</taxon>
        <taxon>Nocardia</taxon>
    </lineage>
</organism>
<evidence type="ECO:0000256" key="2">
    <source>
        <dbReference type="ARBA" id="ARBA00023125"/>
    </source>
</evidence>
<dbReference type="PANTHER" id="PTHR44688:SF16">
    <property type="entry name" value="DNA-BINDING TRANSCRIPTIONAL ACTIVATOR DEVR_DOSR"/>
    <property type="match status" value="1"/>
</dbReference>
<dbReference type="SUPFAM" id="SSF46894">
    <property type="entry name" value="C-terminal effector domain of the bipartite response regulators"/>
    <property type="match status" value="1"/>
</dbReference>
<dbReference type="Gene3D" id="3.30.450.40">
    <property type="match status" value="1"/>
</dbReference>
<gene>
    <name evidence="5" type="ORF">ACFYTF_27800</name>
</gene>
<evidence type="ECO:0000256" key="1">
    <source>
        <dbReference type="ARBA" id="ARBA00023015"/>
    </source>
</evidence>
<evidence type="ECO:0000313" key="5">
    <source>
        <dbReference type="EMBL" id="MFF0546648.1"/>
    </source>
</evidence>
<dbReference type="Pfam" id="PF00196">
    <property type="entry name" value="GerE"/>
    <property type="match status" value="1"/>
</dbReference>
<reference evidence="5 6" key="1">
    <citation type="submission" date="2024-10" db="EMBL/GenBank/DDBJ databases">
        <title>The Natural Products Discovery Center: Release of the First 8490 Sequenced Strains for Exploring Actinobacteria Biosynthetic Diversity.</title>
        <authorList>
            <person name="Kalkreuter E."/>
            <person name="Kautsar S.A."/>
            <person name="Yang D."/>
            <person name="Bader C.D."/>
            <person name="Teijaro C.N."/>
            <person name="Fluegel L."/>
            <person name="Davis C.M."/>
            <person name="Simpson J.R."/>
            <person name="Lauterbach L."/>
            <person name="Steele A.D."/>
            <person name="Gui C."/>
            <person name="Meng S."/>
            <person name="Li G."/>
            <person name="Viehrig K."/>
            <person name="Ye F."/>
            <person name="Su P."/>
            <person name="Kiefer A.F."/>
            <person name="Nichols A."/>
            <person name="Cepeda A.J."/>
            <person name="Yan W."/>
            <person name="Fan B."/>
            <person name="Jiang Y."/>
            <person name="Adhikari A."/>
            <person name="Zheng C.-J."/>
            <person name="Schuster L."/>
            <person name="Cowan T.M."/>
            <person name="Smanski M.J."/>
            <person name="Chevrette M.G."/>
            <person name="De Carvalho L.P.S."/>
            <person name="Shen B."/>
        </authorList>
    </citation>
    <scope>NUCLEOTIDE SEQUENCE [LARGE SCALE GENOMIC DNA]</scope>
    <source>
        <strain evidence="5 6">NPDC004045</strain>
    </source>
</reference>
<dbReference type="CDD" id="cd06170">
    <property type="entry name" value="LuxR_C_like"/>
    <property type="match status" value="1"/>
</dbReference>
<evidence type="ECO:0000256" key="3">
    <source>
        <dbReference type="ARBA" id="ARBA00023163"/>
    </source>
</evidence>
<dbReference type="PROSITE" id="PS50043">
    <property type="entry name" value="HTH_LUXR_2"/>
    <property type="match status" value="1"/>
</dbReference>
<evidence type="ECO:0000313" key="6">
    <source>
        <dbReference type="Proteomes" id="UP001601444"/>
    </source>
</evidence>
<dbReference type="PROSITE" id="PS00622">
    <property type="entry name" value="HTH_LUXR_1"/>
    <property type="match status" value="1"/>
</dbReference>
<dbReference type="SMART" id="SM00421">
    <property type="entry name" value="HTH_LUXR"/>
    <property type="match status" value="1"/>
</dbReference>
<name>A0ABW6PW39_9NOCA</name>
<dbReference type="PRINTS" id="PR00038">
    <property type="entry name" value="HTHLUXR"/>
</dbReference>
<keyword evidence="1" id="KW-0805">Transcription regulation</keyword>
<sequence>MSDTVPLGPLLEALRRIRTGSGVSLAFGGLVEAGRQVRLRHFVGRTAGALDGVAVNIGHGLGGKVAALHRPMVVDDYLRTPAITHRYNPVIAAEGLRAMAAAPVIVDRKPVAVLYGALHSADPLGDRTLQVLAEEARAVEQAVVTARAVLERGQDPEASALRDRLGAVYAELRVLAREVGDAALADRIARIGEETLLGSPPASPAPELTAREVDVLALAALGYGNARIADALGLTVETVKGYVKNALRKLGASTRLEAVVRARGAGLLP</sequence>
<dbReference type="PANTHER" id="PTHR44688">
    <property type="entry name" value="DNA-BINDING TRANSCRIPTIONAL ACTIVATOR DEVR_DOSR"/>
    <property type="match status" value="1"/>
</dbReference>
<dbReference type="Pfam" id="PF01590">
    <property type="entry name" value="GAF"/>
    <property type="match status" value="1"/>
</dbReference>
<dbReference type="Proteomes" id="UP001601444">
    <property type="component" value="Unassembled WGS sequence"/>
</dbReference>
<protein>
    <submittedName>
        <fullName evidence="5">LuxR C-terminal-related transcriptional regulator</fullName>
    </submittedName>
</protein>
<keyword evidence="6" id="KW-1185">Reference proteome</keyword>
<dbReference type="SUPFAM" id="SSF55781">
    <property type="entry name" value="GAF domain-like"/>
    <property type="match status" value="1"/>
</dbReference>
<dbReference type="InterPro" id="IPR003018">
    <property type="entry name" value="GAF"/>
</dbReference>
<comment type="caution">
    <text evidence="5">The sequence shown here is derived from an EMBL/GenBank/DDBJ whole genome shotgun (WGS) entry which is preliminary data.</text>
</comment>
<dbReference type="InterPro" id="IPR029016">
    <property type="entry name" value="GAF-like_dom_sf"/>
</dbReference>
<dbReference type="Gene3D" id="1.10.10.10">
    <property type="entry name" value="Winged helix-like DNA-binding domain superfamily/Winged helix DNA-binding domain"/>
    <property type="match status" value="1"/>
</dbReference>
<proteinExistence type="predicted"/>